<accession>A0A6J4NCJ4</accession>
<dbReference type="Gene3D" id="3.20.20.190">
    <property type="entry name" value="Phosphatidylinositol (PI) phosphodiesterase"/>
    <property type="match status" value="1"/>
</dbReference>
<evidence type="ECO:0000256" key="1">
    <source>
        <dbReference type="SAM" id="SignalP"/>
    </source>
</evidence>
<reference evidence="3" key="1">
    <citation type="submission" date="2020-02" db="EMBL/GenBank/DDBJ databases">
        <authorList>
            <person name="Meier V. D."/>
        </authorList>
    </citation>
    <scope>NUCLEOTIDE SEQUENCE</scope>
    <source>
        <strain evidence="3">AVDCRST_MAG60</strain>
    </source>
</reference>
<keyword evidence="1" id="KW-0732">Signal</keyword>
<evidence type="ECO:0000259" key="2">
    <source>
        <dbReference type="PROSITE" id="PS51704"/>
    </source>
</evidence>
<dbReference type="Pfam" id="PF03009">
    <property type="entry name" value="GDPD"/>
    <property type="match status" value="1"/>
</dbReference>
<dbReference type="GO" id="GO:0006629">
    <property type="term" value="P:lipid metabolic process"/>
    <property type="evidence" value="ECO:0007669"/>
    <property type="project" value="InterPro"/>
</dbReference>
<feature type="signal peptide" evidence="1">
    <location>
        <begin position="1"/>
        <end position="24"/>
    </location>
</feature>
<name>A0A6J4NCJ4_9ACTN</name>
<dbReference type="GO" id="GO:0008081">
    <property type="term" value="F:phosphoric diester hydrolase activity"/>
    <property type="evidence" value="ECO:0007669"/>
    <property type="project" value="InterPro"/>
</dbReference>
<dbReference type="PROSITE" id="PS51704">
    <property type="entry name" value="GP_PDE"/>
    <property type="match status" value="1"/>
</dbReference>
<evidence type="ECO:0000313" key="3">
    <source>
        <dbReference type="EMBL" id="CAA9384753.1"/>
    </source>
</evidence>
<proteinExistence type="predicted"/>
<gene>
    <name evidence="3" type="ORF">AVDCRST_MAG60-1148</name>
</gene>
<protein>
    <recommendedName>
        <fullName evidence="2">GP-PDE domain-containing protein</fullName>
    </recommendedName>
</protein>
<dbReference type="SUPFAM" id="SSF51695">
    <property type="entry name" value="PLC-like phosphodiesterases"/>
    <property type="match status" value="1"/>
</dbReference>
<organism evidence="3">
    <name type="scientific">uncultured Nocardioides sp</name>
    <dbReference type="NCBI Taxonomy" id="198441"/>
    <lineage>
        <taxon>Bacteria</taxon>
        <taxon>Bacillati</taxon>
        <taxon>Actinomycetota</taxon>
        <taxon>Actinomycetes</taxon>
        <taxon>Propionibacteriales</taxon>
        <taxon>Nocardioidaceae</taxon>
        <taxon>Nocardioides</taxon>
        <taxon>environmental samples</taxon>
    </lineage>
</organism>
<feature type="chain" id="PRO_5027089894" description="GP-PDE domain-containing protein" evidence="1">
    <location>
        <begin position="25"/>
        <end position="272"/>
    </location>
</feature>
<dbReference type="InterPro" id="IPR030395">
    <property type="entry name" value="GP_PDE_dom"/>
</dbReference>
<dbReference type="InterPro" id="IPR017946">
    <property type="entry name" value="PLC-like_Pdiesterase_TIM-brl"/>
</dbReference>
<dbReference type="PANTHER" id="PTHR46211">
    <property type="entry name" value="GLYCEROPHOSPHORYL DIESTER PHOSPHODIESTERASE"/>
    <property type="match status" value="1"/>
</dbReference>
<dbReference type="EMBL" id="CADCUN010000119">
    <property type="protein sequence ID" value="CAA9384753.1"/>
    <property type="molecule type" value="Genomic_DNA"/>
</dbReference>
<dbReference type="AlphaFoldDB" id="A0A6J4NCJ4"/>
<feature type="domain" description="GP-PDE" evidence="2">
    <location>
        <begin position="36"/>
        <end position="272"/>
    </location>
</feature>
<dbReference type="PANTHER" id="PTHR46211:SF1">
    <property type="entry name" value="GLYCEROPHOSPHODIESTER PHOSPHODIESTERASE, CYTOPLASMIC"/>
    <property type="match status" value="1"/>
</dbReference>
<dbReference type="CDD" id="cd08556">
    <property type="entry name" value="GDPD"/>
    <property type="match status" value="1"/>
</dbReference>
<sequence>MLVRRLVATALVAGAVLTAAPALAEADSGPSAGPDLTVTAHRGAPTRTLGENTLPAFGRALADGATAIETDWRRTKDDQLVVLHDSGVGRTTNCSGPIGTWTLRDLVRKCRENTTRQPVLTGRESLRWAAETGASLMIELKGSNWSVGQVRAVVTLLKESDVFEQVAISSLRLTVLERVHKLAPRLDTQLIVSGWRKVSASLGTVTGYNIPASSLTRSRVARLHRKGVVVVGGYADAPAQWRVLSRLDVDGLVTPSVRDYATWADTRAGSGA</sequence>